<dbReference type="InterPro" id="IPR001486">
    <property type="entry name" value="Hemoglobin_trunc"/>
</dbReference>
<accession>U2YKW0</accession>
<dbReference type="AlphaFoldDB" id="U2YKW0"/>
<dbReference type="Gene3D" id="1.10.490.10">
    <property type="entry name" value="Globins"/>
    <property type="match status" value="1"/>
</dbReference>
<evidence type="ECO:0000256" key="3">
    <source>
        <dbReference type="ARBA" id="ARBA00022723"/>
    </source>
</evidence>
<evidence type="ECO:0000256" key="4">
    <source>
        <dbReference type="ARBA" id="ARBA00023004"/>
    </source>
</evidence>
<proteinExistence type="predicted"/>
<dbReference type="KEGG" id="ntd:EGO55_08440"/>
<dbReference type="eggNOG" id="COG2346">
    <property type="taxonomic scope" value="Bacteria"/>
</dbReference>
<dbReference type="Proteomes" id="UP000016568">
    <property type="component" value="Unassembled WGS sequence"/>
</dbReference>
<keyword evidence="4" id="KW-0408">Iron</keyword>
<keyword evidence="6" id="KW-1185">Reference proteome</keyword>
<comment type="caution">
    <text evidence="5">The sequence shown here is derived from an EMBL/GenBank/DDBJ whole genome shotgun (WGS) entry which is preliminary data.</text>
</comment>
<dbReference type="GO" id="GO:0020037">
    <property type="term" value="F:heme binding"/>
    <property type="evidence" value="ECO:0007669"/>
    <property type="project" value="InterPro"/>
</dbReference>
<evidence type="ECO:0000256" key="1">
    <source>
        <dbReference type="ARBA" id="ARBA00022448"/>
    </source>
</evidence>
<evidence type="ECO:0000256" key="2">
    <source>
        <dbReference type="ARBA" id="ARBA00022617"/>
    </source>
</evidence>
<sequence>MASQAQTPATPYDLIGGHPTLQRVVERFYDLMEQDPAYAELRALHAPELAPMRHSLTGFLAAWSGGPRDWHTENPGKCMMSAHKGIAISAAVAEQWADAMTRAIADADLPHADLSAEMTELLARMARSMARN</sequence>
<protein>
    <submittedName>
        <fullName evidence="5">Globin-like protein</fullName>
    </submittedName>
</protein>
<evidence type="ECO:0000313" key="5">
    <source>
        <dbReference type="EMBL" id="GAD48957.1"/>
    </source>
</evidence>
<organism evidence="5 6">
    <name type="scientific">Caenibius tardaugens NBRC 16725</name>
    <dbReference type="NCBI Taxonomy" id="1219035"/>
    <lineage>
        <taxon>Bacteria</taxon>
        <taxon>Pseudomonadati</taxon>
        <taxon>Pseudomonadota</taxon>
        <taxon>Alphaproteobacteria</taxon>
        <taxon>Sphingomonadales</taxon>
        <taxon>Erythrobacteraceae</taxon>
        <taxon>Caenibius</taxon>
    </lineage>
</organism>
<dbReference type="InterPro" id="IPR012292">
    <property type="entry name" value="Globin/Proto"/>
</dbReference>
<dbReference type="Pfam" id="PF01152">
    <property type="entry name" value="Bac_globin"/>
    <property type="match status" value="1"/>
</dbReference>
<dbReference type="SUPFAM" id="SSF46458">
    <property type="entry name" value="Globin-like"/>
    <property type="match status" value="1"/>
</dbReference>
<dbReference type="RefSeq" id="WP_021689864.1">
    <property type="nucleotide sequence ID" value="NZ_BASZ01000004.1"/>
</dbReference>
<dbReference type="GO" id="GO:0019825">
    <property type="term" value="F:oxygen binding"/>
    <property type="evidence" value="ECO:0007669"/>
    <property type="project" value="InterPro"/>
</dbReference>
<name>U2YKW0_9SPHN</name>
<reference evidence="5 6" key="1">
    <citation type="submission" date="2013-09" db="EMBL/GenBank/DDBJ databases">
        <title>Whole genome shotgun sequence of Novosphingobium tardaugens NBRC 16725.</title>
        <authorList>
            <person name="Isaki S."/>
            <person name="Hosoyama A."/>
            <person name="Tsuchikane K."/>
            <person name="Katsumata H."/>
            <person name="Ando Y."/>
            <person name="Yamazaki S."/>
            <person name="Fujita N."/>
        </authorList>
    </citation>
    <scope>NUCLEOTIDE SEQUENCE [LARGE SCALE GENOMIC DNA]</scope>
    <source>
        <strain evidence="5 6">NBRC 16725</strain>
    </source>
</reference>
<dbReference type="EMBL" id="BASZ01000004">
    <property type="protein sequence ID" value="GAD48957.1"/>
    <property type="molecule type" value="Genomic_DNA"/>
</dbReference>
<keyword evidence="2" id="KW-0349">Heme</keyword>
<evidence type="ECO:0000313" key="6">
    <source>
        <dbReference type="Proteomes" id="UP000016568"/>
    </source>
</evidence>
<dbReference type="OrthoDB" id="9790913at2"/>
<dbReference type="GO" id="GO:0046872">
    <property type="term" value="F:metal ion binding"/>
    <property type="evidence" value="ECO:0007669"/>
    <property type="project" value="UniProtKB-KW"/>
</dbReference>
<keyword evidence="1" id="KW-0813">Transport</keyword>
<dbReference type="InterPro" id="IPR009050">
    <property type="entry name" value="Globin-like_sf"/>
</dbReference>
<gene>
    <name evidence="5" type="ORF">NT2_04_03700</name>
</gene>
<keyword evidence="3" id="KW-0479">Metal-binding</keyword>